<gene>
    <name evidence="1" type="ORF">KGMB02408_29950</name>
</gene>
<evidence type="ECO:0000313" key="2">
    <source>
        <dbReference type="Proteomes" id="UP000288079"/>
    </source>
</evidence>
<dbReference type="Proteomes" id="UP000288079">
    <property type="component" value="Unassembled WGS sequence"/>
</dbReference>
<sequence length="63" mass="7320">MPNGVSAYSTHKFFKWKEDLAAQSKTEYATNKLKTSSLLTLKYFIKDILLGIYKNNSHTFQMQ</sequence>
<organism evidence="1 2">
    <name type="scientific">Bacteroides faecalis</name>
    <dbReference type="NCBI Taxonomy" id="2447885"/>
    <lineage>
        <taxon>Bacteria</taxon>
        <taxon>Pseudomonadati</taxon>
        <taxon>Bacteroidota</taxon>
        <taxon>Bacteroidia</taxon>
        <taxon>Bacteroidales</taxon>
        <taxon>Bacteroidaceae</taxon>
        <taxon>Bacteroides</taxon>
    </lineage>
</organism>
<name>A0A401LX18_9BACE</name>
<keyword evidence="2" id="KW-1185">Reference proteome</keyword>
<evidence type="ECO:0000313" key="1">
    <source>
        <dbReference type="EMBL" id="GCB36050.1"/>
    </source>
</evidence>
<dbReference type="EMBL" id="BHWB01000009">
    <property type="protein sequence ID" value="GCB36050.1"/>
    <property type="molecule type" value="Genomic_DNA"/>
</dbReference>
<reference evidence="1 2" key="1">
    <citation type="submission" date="2018-10" db="EMBL/GenBank/DDBJ databases">
        <title>Draft Genome Sequence of Bacteroides sp. KCTC 15687.</title>
        <authorList>
            <person name="Yu S.Y."/>
            <person name="Kim J.S."/>
            <person name="Oh B.S."/>
            <person name="Park S.H."/>
            <person name="Kang S.W."/>
            <person name="Park J.E."/>
            <person name="Choi S.H."/>
            <person name="Han K.I."/>
            <person name="Lee K.C."/>
            <person name="Eom M.K."/>
            <person name="Suh M.K."/>
            <person name="Lee D.H."/>
            <person name="Yoon H."/>
            <person name="Kim B."/>
            <person name="Yang S.J."/>
            <person name="Lee J.S."/>
            <person name="Lee J.H."/>
        </authorList>
    </citation>
    <scope>NUCLEOTIDE SEQUENCE [LARGE SCALE GENOMIC DNA]</scope>
    <source>
        <strain evidence="1 2">KCTC 15687</strain>
    </source>
</reference>
<proteinExistence type="predicted"/>
<protein>
    <submittedName>
        <fullName evidence="1">Uncharacterized protein</fullName>
    </submittedName>
</protein>
<accession>A0A401LX18</accession>
<comment type="caution">
    <text evidence="1">The sequence shown here is derived from an EMBL/GenBank/DDBJ whole genome shotgun (WGS) entry which is preliminary data.</text>
</comment>
<dbReference type="AlphaFoldDB" id="A0A401LX18"/>